<sequence length="68" mass="7262">MAETPIRNGGQGGTVIDKRGRGSDVCWREGSCVICPPAELSSTRFVVKVPRSGMELLNDKSGNAERGK</sequence>
<keyword evidence="3" id="KW-1185">Reference proteome</keyword>
<evidence type="ECO:0000256" key="1">
    <source>
        <dbReference type="SAM" id="MobiDB-lite"/>
    </source>
</evidence>
<feature type="region of interest" description="Disordered" evidence="1">
    <location>
        <begin position="1"/>
        <end position="20"/>
    </location>
</feature>
<reference evidence="4" key="1">
    <citation type="submission" date="2016-06" db="UniProtKB">
        <authorList>
            <consortium name="WormBaseParasite"/>
        </authorList>
    </citation>
    <scope>IDENTIFICATION</scope>
</reference>
<evidence type="ECO:0000313" key="4">
    <source>
        <dbReference type="WBParaSite" id="TCNE_0001578101-mRNA-1"/>
    </source>
</evidence>
<evidence type="ECO:0000313" key="3">
    <source>
        <dbReference type="Proteomes" id="UP000050794"/>
    </source>
</evidence>
<organism evidence="3 4">
    <name type="scientific">Toxocara canis</name>
    <name type="common">Canine roundworm</name>
    <dbReference type="NCBI Taxonomy" id="6265"/>
    <lineage>
        <taxon>Eukaryota</taxon>
        <taxon>Metazoa</taxon>
        <taxon>Ecdysozoa</taxon>
        <taxon>Nematoda</taxon>
        <taxon>Chromadorea</taxon>
        <taxon>Rhabditida</taxon>
        <taxon>Spirurina</taxon>
        <taxon>Ascaridomorpha</taxon>
        <taxon>Ascaridoidea</taxon>
        <taxon>Toxocaridae</taxon>
        <taxon>Toxocara</taxon>
    </lineage>
</organism>
<proteinExistence type="predicted"/>
<evidence type="ECO:0000313" key="2">
    <source>
        <dbReference type="EMBL" id="VDM47101.1"/>
    </source>
</evidence>
<name>A0A183V4W0_TOXCA</name>
<gene>
    <name evidence="2" type="ORF">TCNE_LOCUS15780</name>
</gene>
<accession>A0A183V4W0</accession>
<dbReference type="Proteomes" id="UP000050794">
    <property type="component" value="Unassembled WGS sequence"/>
</dbReference>
<dbReference type="EMBL" id="UYWY01023089">
    <property type="protein sequence ID" value="VDM47101.1"/>
    <property type="molecule type" value="Genomic_DNA"/>
</dbReference>
<dbReference type="AlphaFoldDB" id="A0A183V4W0"/>
<dbReference type="WBParaSite" id="TCNE_0001578101-mRNA-1">
    <property type="protein sequence ID" value="TCNE_0001578101-mRNA-1"/>
    <property type="gene ID" value="TCNE_0001578101"/>
</dbReference>
<protein>
    <submittedName>
        <fullName evidence="2 4">Uncharacterized protein</fullName>
    </submittedName>
</protein>
<reference evidence="2 3" key="2">
    <citation type="submission" date="2018-11" db="EMBL/GenBank/DDBJ databases">
        <authorList>
            <consortium name="Pathogen Informatics"/>
        </authorList>
    </citation>
    <scope>NUCLEOTIDE SEQUENCE [LARGE SCALE GENOMIC DNA]</scope>
</reference>